<keyword evidence="8" id="KW-0186">Copper</keyword>
<keyword evidence="18" id="KW-1185">Reference proteome</keyword>
<dbReference type="GO" id="GO:0004497">
    <property type="term" value="F:monooxygenase activity"/>
    <property type="evidence" value="ECO:0007669"/>
    <property type="project" value="UniProtKB-KW"/>
</dbReference>
<keyword evidence="7" id="KW-0560">Oxidoreductase</keyword>
<reference evidence="17" key="1">
    <citation type="submission" date="2023-01" db="EMBL/GenBank/DDBJ databases">
        <authorList>
            <person name="Piombo E."/>
        </authorList>
    </citation>
    <scope>NUCLEOTIDE SEQUENCE</scope>
</reference>
<comment type="subcellular location">
    <subcellularLocation>
        <location evidence="2">Secreted</location>
    </subcellularLocation>
</comment>
<sequence>MGICLMSYEFNIPSTVPSGKYLVRIEHIGVHNAANYGGAQFFVACGQIEVIGGGSGSPGPLVAIPGEYKADHPGIYFNNYFPAVGPHTYKQTVSRGRFANKHPSRPPTPFPVHQFGPARERTSIPFSASSTDKCTIASLRAIRQYV</sequence>
<dbReference type="AlphaFoldDB" id="A0AA35LVX1"/>
<name>A0AA35LVX1_9HYPO</name>
<dbReference type="Pfam" id="PF03443">
    <property type="entry name" value="AA9"/>
    <property type="match status" value="1"/>
</dbReference>
<keyword evidence="12" id="KW-0624">Polysaccharide degradation</keyword>
<evidence type="ECO:0000256" key="6">
    <source>
        <dbReference type="ARBA" id="ARBA00023001"/>
    </source>
</evidence>
<evidence type="ECO:0000256" key="1">
    <source>
        <dbReference type="ARBA" id="ARBA00001973"/>
    </source>
</evidence>
<dbReference type="EC" id="1.14.99.56" evidence="15"/>
<evidence type="ECO:0000256" key="14">
    <source>
        <dbReference type="ARBA" id="ARBA00045077"/>
    </source>
</evidence>
<evidence type="ECO:0000256" key="15">
    <source>
        <dbReference type="ARBA" id="ARBA00047174"/>
    </source>
</evidence>
<accession>A0AA35LVX1</accession>
<comment type="catalytic activity">
    <reaction evidence="14">
        <text>[(1-&gt;4)-beta-D-glucosyl]n+m + reduced acceptor + O2 = 4-dehydro-beta-D-glucosyl-[(1-&gt;4)-beta-D-glucosyl]n-1 + [(1-&gt;4)-beta-D-glucosyl]m + acceptor + H2O.</text>
        <dbReference type="EC" id="1.14.99.56"/>
    </reaction>
</comment>
<gene>
    <name evidence="17" type="ORF">CCHLO57077_00017840</name>
</gene>
<dbReference type="PANTHER" id="PTHR33353:SF10">
    <property type="entry name" value="ENDO-BETA-1,4-GLUCANASE D"/>
    <property type="match status" value="1"/>
</dbReference>
<evidence type="ECO:0000259" key="16">
    <source>
        <dbReference type="Pfam" id="PF03443"/>
    </source>
</evidence>
<evidence type="ECO:0000256" key="2">
    <source>
        <dbReference type="ARBA" id="ARBA00004613"/>
    </source>
</evidence>
<evidence type="ECO:0000256" key="9">
    <source>
        <dbReference type="ARBA" id="ARBA00023033"/>
    </source>
</evidence>
<evidence type="ECO:0000256" key="13">
    <source>
        <dbReference type="ARBA" id="ARBA00044502"/>
    </source>
</evidence>
<dbReference type="InterPro" id="IPR049892">
    <property type="entry name" value="AA9"/>
</dbReference>
<protein>
    <recommendedName>
        <fullName evidence="15">lytic cellulose monooxygenase (C4-dehydrogenating)</fullName>
        <ecNumber evidence="15">1.14.99.56</ecNumber>
    </recommendedName>
</protein>
<dbReference type="GO" id="GO:0046872">
    <property type="term" value="F:metal ion binding"/>
    <property type="evidence" value="ECO:0007669"/>
    <property type="project" value="UniProtKB-KW"/>
</dbReference>
<evidence type="ECO:0000256" key="4">
    <source>
        <dbReference type="ARBA" id="ARBA00022723"/>
    </source>
</evidence>
<dbReference type="InterPro" id="IPR005103">
    <property type="entry name" value="AA9_LPMO"/>
</dbReference>
<keyword evidence="6" id="KW-0136">Cellulose degradation</keyword>
<evidence type="ECO:0000256" key="8">
    <source>
        <dbReference type="ARBA" id="ARBA00023008"/>
    </source>
</evidence>
<comment type="similarity">
    <text evidence="13">Belongs to the polysaccharide monooxygenase AA9 family.</text>
</comment>
<evidence type="ECO:0000256" key="5">
    <source>
        <dbReference type="ARBA" id="ARBA00022729"/>
    </source>
</evidence>
<evidence type="ECO:0000256" key="12">
    <source>
        <dbReference type="ARBA" id="ARBA00023326"/>
    </source>
</evidence>
<keyword evidence="4" id="KW-0479">Metal-binding</keyword>
<dbReference type="PANTHER" id="PTHR33353">
    <property type="entry name" value="PUTATIVE (AFU_ORTHOLOGUE AFUA_1G12560)-RELATED"/>
    <property type="match status" value="1"/>
</dbReference>
<dbReference type="EMBL" id="CABFNP030000713">
    <property type="protein sequence ID" value="CAI6082002.1"/>
    <property type="molecule type" value="Genomic_DNA"/>
</dbReference>
<evidence type="ECO:0000313" key="17">
    <source>
        <dbReference type="EMBL" id="CAI6082002.1"/>
    </source>
</evidence>
<feature type="domain" description="Auxiliary Activity family 9 catalytic" evidence="16">
    <location>
        <begin position="7"/>
        <end position="81"/>
    </location>
</feature>
<keyword evidence="5" id="KW-0732">Signal</keyword>
<keyword evidence="11" id="KW-0119">Carbohydrate metabolism</keyword>
<evidence type="ECO:0000256" key="3">
    <source>
        <dbReference type="ARBA" id="ARBA00022525"/>
    </source>
</evidence>
<dbReference type="Proteomes" id="UP001160390">
    <property type="component" value="Unassembled WGS sequence"/>
</dbReference>
<evidence type="ECO:0000256" key="7">
    <source>
        <dbReference type="ARBA" id="ARBA00023002"/>
    </source>
</evidence>
<evidence type="ECO:0000256" key="11">
    <source>
        <dbReference type="ARBA" id="ARBA00023277"/>
    </source>
</evidence>
<dbReference type="GO" id="GO:0030245">
    <property type="term" value="P:cellulose catabolic process"/>
    <property type="evidence" value="ECO:0007669"/>
    <property type="project" value="UniProtKB-KW"/>
</dbReference>
<keyword evidence="3" id="KW-0964">Secreted</keyword>
<comment type="cofactor">
    <cofactor evidence="1">
        <name>Cu(2+)</name>
        <dbReference type="ChEBI" id="CHEBI:29036"/>
    </cofactor>
</comment>
<evidence type="ECO:0000313" key="18">
    <source>
        <dbReference type="Proteomes" id="UP001160390"/>
    </source>
</evidence>
<keyword evidence="10" id="KW-1015">Disulfide bond</keyword>
<organism evidence="17 18">
    <name type="scientific">Clonostachys chloroleuca</name>
    <dbReference type="NCBI Taxonomy" id="1926264"/>
    <lineage>
        <taxon>Eukaryota</taxon>
        <taxon>Fungi</taxon>
        <taxon>Dikarya</taxon>
        <taxon>Ascomycota</taxon>
        <taxon>Pezizomycotina</taxon>
        <taxon>Sordariomycetes</taxon>
        <taxon>Hypocreomycetidae</taxon>
        <taxon>Hypocreales</taxon>
        <taxon>Bionectriaceae</taxon>
        <taxon>Clonostachys</taxon>
    </lineage>
</organism>
<keyword evidence="9" id="KW-0503">Monooxygenase</keyword>
<proteinExistence type="inferred from homology"/>
<dbReference type="Gene3D" id="2.70.50.70">
    <property type="match status" value="1"/>
</dbReference>
<evidence type="ECO:0000256" key="10">
    <source>
        <dbReference type="ARBA" id="ARBA00023157"/>
    </source>
</evidence>
<dbReference type="GO" id="GO:0005576">
    <property type="term" value="C:extracellular region"/>
    <property type="evidence" value="ECO:0007669"/>
    <property type="project" value="UniProtKB-SubCell"/>
</dbReference>
<comment type="caution">
    <text evidence="17">The sequence shown here is derived from an EMBL/GenBank/DDBJ whole genome shotgun (WGS) entry which is preliminary data.</text>
</comment>